<feature type="transmembrane region" description="Helical" evidence="1">
    <location>
        <begin position="82"/>
        <end position="110"/>
    </location>
</feature>
<evidence type="ECO:0000313" key="3">
    <source>
        <dbReference type="Proteomes" id="UP000305948"/>
    </source>
</evidence>
<evidence type="ECO:0000256" key="1">
    <source>
        <dbReference type="SAM" id="Phobius"/>
    </source>
</evidence>
<keyword evidence="3" id="KW-1185">Reference proteome</keyword>
<gene>
    <name evidence="2" type="ORF">OE88DRAFT_204205</name>
</gene>
<reference evidence="2 3" key="1">
    <citation type="journal article" date="2019" name="Nat. Ecol. Evol.">
        <title>Megaphylogeny resolves global patterns of mushroom evolution.</title>
        <authorList>
            <person name="Varga T."/>
            <person name="Krizsan K."/>
            <person name="Foldi C."/>
            <person name="Dima B."/>
            <person name="Sanchez-Garcia M."/>
            <person name="Sanchez-Ramirez S."/>
            <person name="Szollosi G.J."/>
            <person name="Szarkandi J.G."/>
            <person name="Papp V."/>
            <person name="Albert L."/>
            <person name="Andreopoulos W."/>
            <person name="Angelini C."/>
            <person name="Antonin V."/>
            <person name="Barry K.W."/>
            <person name="Bougher N.L."/>
            <person name="Buchanan P."/>
            <person name="Buyck B."/>
            <person name="Bense V."/>
            <person name="Catcheside P."/>
            <person name="Chovatia M."/>
            <person name="Cooper J."/>
            <person name="Damon W."/>
            <person name="Desjardin D."/>
            <person name="Finy P."/>
            <person name="Geml J."/>
            <person name="Haridas S."/>
            <person name="Hughes K."/>
            <person name="Justo A."/>
            <person name="Karasinski D."/>
            <person name="Kautmanova I."/>
            <person name="Kiss B."/>
            <person name="Kocsube S."/>
            <person name="Kotiranta H."/>
            <person name="LaButti K.M."/>
            <person name="Lechner B.E."/>
            <person name="Liimatainen K."/>
            <person name="Lipzen A."/>
            <person name="Lukacs Z."/>
            <person name="Mihaltcheva S."/>
            <person name="Morgado L.N."/>
            <person name="Niskanen T."/>
            <person name="Noordeloos M.E."/>
            <person name="Ohm R.A."/>
            <person name="Ortiz-Santana B."/>
            <person name="Ovrebo C."/>
            <person name="Racz N."/>
            <person name="Riley R."/>
            <person name="Savchenko A."/>
            <person name="Shiryaev A."/>
            <person name="Soop K."/>
            <person name="Spirin V."/>
            <person name="Szebenyi C."/>
            <person name="Tomsovsky M."/>
            <person name="Tulloss R.E."/>
            <person name="Uehling J."/>
            <person name="Grigoriev I.V."/>
            <person name="Vagvolgyi C."/>
            <person name="Papp T."/>
            <person name="Martin F.M."/>
            <person name="Miettinen O."/>
            <person name="Hibbett D.S."/>
            <person name="Nagy L.G."/>
        </authorList>
    </citation>
    <scope>NUCLEOTIDE SEQUENCE [LARGE SCALE GENOMIC DNA]</scope>
    <source>
        <strain evidence="2 3">OMC1185</strain>
    </source>
</reference>
<dbReference type="AlphaFoldDB" id="A0A5C3N137"/>
<proteinExistence type="predicted"/>
<keyword evidence="1" id="KW-0812">Transmembrane</keyword>
<evidence type="ECO:0000313" key="2">
    <source>
        <dbReference type="EMBL" id="TFK51007.1"/>
    </source>
</evidence>
<sequence length="112" mass="12493">MAMRVPDVRVFKRCKIWISGNANRLALPHRQSLWVTWWRDLPSSPLGSWEESNIVERRRSRIPVDGQSTVGCGRAQPRKGALALFTTGIGFFEAASQLLGFFNIAALAALNP</sequence>
<protein>
    <submittedName>
        <fullName evidence="2">Uncharacterized protein</fullName>
    </submittedName>
</protein>
<keyword evidence="1" id="KW-0472">Membrane</keyword>
<keyword evidence="1" id="KW-1133">Transmembrane helix</keyword>
<accession>A0A5C3N137</accession>
<organism evidence="2 3">
    <name type="scientific">Heliocybe sulcata</name>
    <dbReference type="NCBI Taxonomy" id="5364"/>
    <lineage>
        <taxon>Eukaryota</taxon>
        <taxon>Fungi</taxon>
        <taxon>Dikarya</taxon>
        <taxon>Basidiomycota</taxon>
        <taxon>Agaricomycotina</taxon>
        <taxon>Agaricomycetes</taxon>
        <taxon>Gloeophyllales</taxon>
        <taxon>Gloeophyllaceae</taxon>
        <taxon>Heliocybe</taxon>
    </lineage>
</organism>
<name>A0A5C3N137_9AGAM</name>
<dbReference type="EMBL" id="ML213512">
    <property type="protein sequence ID" value="TFK51007.1"/>
    <property type="molecule type" value="Genomic_DNA"/>
</dbReference>
<dbReference type="Proteomes" id="UP000305948">
    <property type="component" value="Unassembled WGS sequence"/>
</dbReference>